<dbReference type="EMBL" id="LAZR01021428">
    <property type="protein sequence ID" value="KKL85361.1"/>
    <property type="molecule type" value="Genomic_DNA"/>
</dbReference>
<organism evidence="4">
    <name type="scientific">marine sediment metagenome</name>
    <dbReference type="NCBI Taxonomy" id="412755"/>
    <lineage>
        <taxon>unclassified sequences</taxon>
        <taxon>metagenomes</taxon>
        <taxon>ecological metagenomes</taxon>
    </lineage>
</organism>
<comment type="similarity">
    <text evidence="1">Belongs to the amidinotransferase family.</text>
</comment>
<reference evidence="4" key="1">
    <citation type="journal article" date="2015" name="Nature">
        <title>Complex archaea that bridge the gap between prokaryotes and eukaryotes.</title>
        <authorList>
            <person name="Spang A."/>
            <person name="Saw J.H."/>
            <person name="Jorgensen S.L."/>
            <person name="Zaremba-Niedzwiedzka K."/>
            <person name="Martijn J."/>
            <person name="Lind A.E."/>
            <person name="van Eijk R."/>
            <person name="Schleper C."/>
            <person name="Guy L."/>
            <person name="Ettema T.J."/>
        </authorList>
    </citation>
    <scope>NUCLEOTIDE SEQUENCE</scope>
</reference>
<evidence type="ECO:0000313" key="4">
    <source>
        <dbReference type="EMBL" id="KKL85361.1"/>
    </source>
</evidence>
<dbReference type="PANTHER" id="PTHR10488">
    <property type="entry name" value="GLYCINE AMIDINOTRANSFERASE, MITOCHONDRIAL"/>
    <property type="match status" value="1"/>
</dbReference>
<dbReference type="InterPro" id="IPR033195">
    <property type="entry name" value="AmidinoTrfase"/>
</dbReference>
<keyword evidence="2" id="KW-0808">Transferase</keyword>
<evidence type="ECO:0000256" key="1">
    <source>
        <dbReference type="ARBA" id="ARBA00006943"/>
    </source>
</evidence>
<dbReference type="EMBL" id="LAZR01021428">
    <property type="protein sequence ID" value="KKL85360.1"/>
    <property type="molecule type" value="Genomic_DNA"/>
</dbReference>
<dbReference type="PANTHER" id="PTHR10488:SF1">
    <property type="entry name" value="GLYCINE AMIDINOTRANSFERASE, MITOCHONDRIAL"/>
    <property type="match status" value="1"/>
</dbReference>
<comment type="caution">
    <text evidence="4">The sequence shown here is derived from an EMBL/GenBank/DDBJ whole genome shotgun (WGS) entry which is preliminary data.</text>
</comment>
<protein>
    <submittedName>
        <fullName evidence="4">Uncharacterized protein</fullName>
    </submittedName>
</protein>
<evidence type="ECO:0000256" key="2">
    <source>
        <dbReference type="ARBA" id="ARBA00022679"/>
    </source>
</evidence>
<accession>A0A0F9G4L0</accession>
<dbReference type="Gene3D" id="3.75.10.10">
    <property type="entry name" value="L-arginine/glycine Amidinotransferase, Chain A"/>
    <property type="match status" value="1"/>
</dbReference>
<dbReference type="AlphaFoldDB" id="A0A0F9G4L0"/>
<proteinExistence type="inferred from homology"/>
<dbReference type="SUPFAM" id="SSF55909">
    <property type="entry name" value="Pentein"/>
    <property type="match status" value="1"/>
</dbReference>
<gene>
    <name evidence="3" type="ORF">LCGC14_1955500</name>
    <name evidence="4" type="ORF">LCGC14_1955510</name>
</gene>
<dbReference type="GO" id="GO:0015067">
    <property type="term" value="F:amidinotransferase activity"/>
    <property type="evidence" value="ECO:0007669"/>
    <property type="project" value="InterPro"/>
</dbReference>
<evidence type="ECO:0000313" key="3">
    <source>
        <dbReference type="EMBL" id="KKL85360.1"/>
    </source>
</evidence>
<sequence length="272" mass="30848">MVEVNTHTEWHPLREVIVGIATGAQVPTVKDESLHSVCYGGLSDEEFAKVRTGPYPDHVIQEANEDLDRFAEQLEELGIRVHRPAVADFTEIYQTEDWAVDGYYGYCPRDSVLTVGSQAIETPMVLRHRQDEARIYRHIMETVRAPRPRLLDSLYDRSVLGRPTLRDIEPVFDAANCLKMGRDILFLISNTGNKAGAGWLQEHLGNGYRVHPVEEVYCFVHVDSTFVPLRPGLILLCPARVNEDNLPDWLRGWDRIYAPEPNPIPTEAGHIV</sequence>
<name>A0A0F9G4L0_9ZZZZ</name>